<name>A0A164N060_9CRUS</name>
<dbReference type="Proteomes" id="UP000076858">
    <property type="component" value="Unassembled WGS sequence"/>
</dbReference>
<sequence>MDHICVCFIMCGLMQFNLIPWRSLTDSVKSLIYLQASCMLVNSVETQSSLVSICPCHLKAIYLHK</sequence>
<gene>
    <name evidence="1" type="ORF">APZ42_031261</name>
</gene>
<keyword evidence="2" id="KW-1185">Reference proteome</keyword>
<organism evidence="1 2">
    <name type="scientific">Daphnia magna</name>
    <dbReference type="NCBI Taxonomy" id="35525"/>
    <lineage>
        <taxon>Eukaryota</taxon>
        <taxon>Metazoa</taxon>
        <taxon>Ecdysozoa</taxon>
        <taxon>Arthropoda</taxon>
        <taxon>Crustacea</taxon>
        <taxon>Branchiopoda</taxon>
        <taxon>Diplostraca</taxon>
        <taxon>Cladocera</taxon>
        <taxon>Anomopoda</taxon>
        <taxon>Daphniidae</taxon>
        <taxon>Daphnia</taxon>
    </lineage>
</organism>
<evidence type="ECO:0000313" key="1">
    <source>
        <dbReference type="EMBL" id="KZS05531.1"/>
    </source>
</evidence>
<dbReference type="AlphaFoldDB" id="A0A164N060"/>
<comment type="caution">
    <text evidence="1">The sequence shown here is derived from an EMBL/GenBank/DDBJ whole genome shotgun (WGS) entry which is preliminary data.</text>
</comment>
<protein>
    <submittedName>
        <fullName evidence="1">Uncharacterized protein</fullName>
    </submittedName>
</protein>
<evidence type="ECO:0000313" key="2">
    <source>
        <dbReference type="Proteomes" id="UP000076858"/>
    </source>
</evidence>
<reference evidence="1 2" key="1">
    <citation type="submission" date="2016-03" db="EMBL/GenBank/DDBJ databases">
        <title>EvidentialGene: Evidence-directed Construction of Genes on Genomes.</title>
        <authorList>
            <person name="Gilbert D.G."/>
            <person name="Choi J.-H."/>
            <person name="Mockaitis K."/>
            <person name="Colbourne J."/>
            <person name="Pfrender M."/>
        </authorList>
    </citation>
    <scope>NUCLEOTIDE SEQUENCE [LARGE SCALE GENOMIC DNA]</scope>
    <source>
        <strain evidence="1 2">Xinb3</strain>
        <tissue evidence="1">Complete organism</tissue>
    </source>
</reference>
<accession>A0A164N060</accession>
<proteinExistence type="predicted"/>
<dbReference type="EMBL" id="LRGB01002909">
    <property type="protein sequence ID" value="KZS05531.1"/>
    <property type="molecule type" value="Genomic_DNA"/>
</dbReference>